<keyword evidence="7" id="KW-1185">Reference proteome</keyword>
<comment type="pathway">
    <text evidence="4">Amino-acid biosynthesis; D-alanine biosynthesis; D-alanine from L-alanine: step 1/1.</text>
</comment>
<dbReference type="RefSeq" id="WP_382231874.1">
    <property type="nucleotide sequence ID" value="NZ_JBHTCC010000001.1"/>
</dbReference>
<gene>
    <name evidence="6" type="primary">alr</name>
    <name evidence="6" type="ORF">ACFQO0_00110</name>
</gene>
<comment type="catalytic activity">
    <reaction evidence="4">
        <text>L-alanine = D-alanine</text>
        <dbReference type="Rhea" id="RHEA:20249"/>
        <dbReference type="ChEBI" id="CHEBI:57416"/>
        <dbReference type="ChEBI" id="CHEBI:57972"/>
        <dbReference type="EC" id="5.1.1.1"/>
    </reaction>
</comment>
<evidence type="ECO:0000256" key="2">
    <source>
        <dbReference type="ARBA" id="ARBA00022898"/>
    </source>
</evidence>
<dbReference type="InterPro" id="IPR009006">
    <property type="entry name" value="Ala_racemase/Decarboxylase_C"/>
</dbReference>
<name>A0ABW2J0C5_9BURK</name>
<evidence type="ECO:0000256" key="4">
    <source>
        <dbReference type="HAMAP-Rule" id="MF_01201"/>
    </source>
</evidence>
<dbReference type="InterPro" id="IPR000821">
    <property type="entry name" value="Ala_racemase"/>
</dbReference>
<dbReference type="PRINTS" id="PR00992">
    <property type="entry name" value="ALARACEMASE"/>
</dbReference>
<comment type="cofactor">
    <cofactor evidence="1 4">
        <name>pyridoxal 5'-phosphate</name>
        <dbReference type="ChEBI" id="CHEBI:597326"/>
    </cofactor>
</comment>
<feature type="active site" description="Proton acceptor; specific for L-alanine" evidence="4">
    <location>
        <position position="255"/>
    </location>
</feature>
<dbReference type="NCBIfam" id="TIGR00492">
    <property type="entry name" value="alr"/>
    <property type="match status" value="1"/>
</dbReference>
<dbReference type="PANTHER" id="PTHR30511:SF0">
    <property type="entry name" value="ALANINE RACEMASE, CATABOLIC-RELATED"/>
    <property type="match status" value="1"/>
</dbReference>
<feature type="binding site" evidence="4">
    <location>
        <position position="303"/>
    </location>
    <ligand>
        <name>substrate</name>
    </ligand>
</feature>
<dbReference type="InterPro" id="IPR011079">
    <property type="entry name" value="Ala_racemase_C"/>
</dbReference>
<dbReference type="Gene3D" id="2.40.37.10">
    <property type="entry name" value="Lyase, Ornithine Decarboxylase, Chain A, domain 1"/>
    <property type="match status" value="1"/>
</dbReference>
<reference evidence="7" key="1">
    <citation type="journal article" date="2019" name="Int. J. Syst. Evol. Microbiol.">
        <title>The Global Catalogue of Microorganisms (GCM) 10K type strain sequencing project: providing services to taxonomists for standard genome sequencing and annotation.</title>
        <authorList>
            <consortium name="The Broad Institute Genomics Platform"/>
            <consortium name="The Broad Institute Genome Sequencing Center for Infectious Disease"/>
            <person name="Wu L."/>
            <person name="Ma J."/>
        </authorList>
    </citation>
    <scope>NUCLEOTIDE SEQUENCE [LARGE SCALE GENOMIC DNA]</scope>
    <source>
        <strain evidence="7">CCUG 36956</strain>
    </source>
</reference>
<proteinExistence type="inferred from homology"/>
<dbReference type="InterPro" id="IPR020622">
    <property type="entry name" value="Ala_racemase_pyridoxalP-BS"/>
</dbReference>
<comment type="function">
    <text evidence="4">Catalyzes the interconversion of L-alanine and D-alanine. May also act on other amino acids.</text>
</comment>
<sequence>MPRPLVATINIAALRHNLGVAKRCAPNSKVLAVVKANAYGHGLERSMRGFAEADGLGLIEVDNAARLRQLGWQKRIVLLEGFFDTSDLAAIIEHRLDTVVHCIEQIEMLESTQLGGRLNVHLKINSGMNRLGFLPSACKAVYQRLHAIPAVQDISFLTHFANAEDASNPRVSLAQQVRRFHTAVEGLPGERCLSNSAADLIHPECAADWVRPGVMLYGGTPANTTAETFGLKPAMTLRSEIIGIQHIVAGDAVGYGSSFVADKAMTIGVVACGYADGYPRHAPTGTPIVVDGIRTRMVGRVSMDMITVDLTPIAHARVGSKVVLWGNDLPIDEVANAAGTVGYELMCAIAPRVQIAEIDVLEKPNHSI</sequence>
<dbReference type="GO" id="GO:0008784">
    <property type="term" value="F:alanine racemase activity"/>
    <property type="evidence" value="ECO:0007669"/>
    <property type="project" value="UniProtKB-EC"/>
</dbReference>
<dbReference type="EC" id="5.1.1.1" evidence="4"/>
<keyword evidence="3 4" id="KW-0413">Isomerase</keyword>
<feature type="active site" description="Proton acceptor; specific for D-alanine" evidence="4">
    <location>
        <position position="35"/>
    </location>
</feature>
<keyword evidence="2 4" id="KW-0663">Pyridoxal phosphate</keyword>
<evidence type="ECO:0000256" key="3">
    <source>
        <dbReference type="ARBA" id="ARBA00023235"/>
    </source>
</evidence>
<dbReference type="Pfam" id="PF01168">
    <property type="entry name" value="Ala_racemase_N"/>
    <property type="match status" value="1"/>
</dbReference>
<evidence type="ECO:0000313" key="7">
    <source>
        <dbReference type="Proteomes" id="UP001596379"/>
    </source>
</evidence>
<comment type="similarity">
    <text evidence="4">Belongs to the alanine racemase family.</text>
</comment>
<comment type="caution">
    <text evidence="6">The sequence shown here is derived from an EMBL/GenBank/DDBJ whole genome shotgun (WGS) entry which is preliminary data.</text>
</comment>
<accession>A0ABW2J0C5</accession>
<dbReference type="SUPFAM" id="SSF50621">
    <property type="entry name" value="Alanine racemase C-terminal domain-like"/>
    <property type="match status" value="1"/>
</dbReference>
<evidence type="ECO:0000313" key="6">
    <source>
        <dbReference type="EMBL" id="MFC7296839.1"/>
    </source>
</evidence>
<dbReference type="Pfam" id="PF00842">
    <property type="entry name" value="Ala_racemase_C"/>
    <property type="match status" value="1"/>
</dbReference>
<dbReference type="CDD" id="cd06827">
    <property type="entry name" value="PLPDE_III_AR_proteobact"/>
    <property type="match status" value="1"/>
</dbReference>
<organism evidence="6 7">
    <name type="scientific">Herminiimonas aquatilis</name>
    <dbReference type="NCBI Taxonomy" id="345342"/>
    <lineage>
        <taxon>Bacteria</taxon>
        <taxon>Pseudomonadati</taxon>
        <taxon>Pseudomonadota</taxon>
        <taxon>Betaproteobacteria</taxon>
        <taxon>Burkholderiales</taxon>
        <taxon>Oxalobacteraceae</taxon>
        <taxon>Herminiimonas</taxon>
    </lineage>
</organism>
<dbReference type="InterPro" id="IPR001608">
    <property type="entry name" value="Ala_racemase_N"/>
</dbReference>
<feature type="domain" description="Alanine racemase C-terminal" evidence="5">
    <location>
        <begin position="234"/>
        <end position="358"/>
    </location>
</feature>
<dbReference type="Gene3D" id="3.20.20.10">
    <property type="entry name" value="Alanine racemase"/>
    <property type="match status" value="1"/>
</dbReference>
<dbReference type="SMART" id="SM01005">
    <property type="entry name" value="Ala_racemase_C"/>
    <property type="match status" value="1"/>
</dbReference>
<evidence type="ECO:0000259" key="5">
    <source>
        <dbReference type="SMART" id="SM01005"/>
    </source>
</evidence>
<dbReference type="PROSITE" id="PS00395">
    <property type="entry name" value="ALANINE_RACEMASE"/>
    <property type="match status" value="1"/>
</dbReference>
<evidence type="ECO:0000256" key="1">
    <source>
        <dbReference type="ARBA" id="ARBA00001933"/>
    </source>
</evidence>
<dbReference type="InterPro" id="IPR029066">
    <property type="entry name" value="PLP-binding_barrel"/>
</dbReference>
<feature type="binding site" evidence="4">
    <location>
        <position position="130"/>
    </location>
    <ligand>
        <name>substrate</name>
    </ligand>
</feature>
<dbReference type="HAMAP" id="MF_01201">
    <property type="entry name" value="Ala_racemase"/>
    <property type="match status" value="1"/>
</dbReference>
<dbReference type="PANTHER" id="PTHR30511">
    <property type="entry name" value="ALANINE RACEMASE"/>
    <property type="match status" value="1"/>
</dbReference>
<feature type="modified residue" description="N6-(pyridoxal phosphate)lysine" evidence="4">
    <location>
        <position position="35"/>
    </location>
</feature>
<dbReference type="EMBL" id="JBHTCC010000001">
    <property type="protein sequence ID" value="MFC7296839.1"/>
    <property type="molecule type" value="Genomic_DNA"/>
</dbReference>
<dbReference type="SUPFAM" id="SSF51419">
    <property type="entry name" value="PLP-binding barrel"/>
    <property type="match status" value="1"/>
</dbReference>
<protein>
    <recommendedName>
        <fullName evidence="4">Alanine racemase</fullName>
        <ecNumber evidence="4">5.1.1.1</ecNumber>
    </recommendedName>
</protein>
<dbReference type="Proteomes" id="UP001596379">
    <property type="component" value="Unassembled WGS sequence"/>
</dbReference>